<evidence type="ECO:0000256" key="6">
    <source>
        <dbReference type="HAMAP-Rule" id="MF_02124"/>
    </source>
</evidence>
<dbReference type="PANTHER" id="PTHR47786">
    <property type="entry name" value="ALPHA-1,4-GLUCAN:MALTOSE-1-PHOSPHATE MALTOSYLTRANSFERASE"/>
    <property type="match status" value="1"/>
</dbReference>
<dbReference type="Gene3D" id="2.60.40.1180">
    <property type="entry name" value="Golgi alpha-mannosidase II"/>
    <property type="match status" value="1"/>
</dbReference>
<sequence>MATTPASEDQIPPSRPRRAAAKRASSSPKAAQAPDAAGTASTSVPAEAPAKAARARKPKAATAKPAAEAAVATALPPTGDSFPGSGYVPAIGRIPILDLQPQLVDNLFPTKGYVGDVVPFSCVSFREGHDIIGVELVINAHGAQAQRIRMQPGPKGTDSWLAEAQVTVAGPHEWWVEAWNDDFATWQHNAEIKIPAGIDVDVMLELGALVVDRAATNPELTDHQSAVLRDAATASRFTSRSAAFRLASLLAEDVLEVIEAHPVRSLVTRSAKRTVLVERALAGNAAWYEFFPRSEGAKQAADGSWTSGTFRTAAERIPAVAAMNFDVLYVPPIHPIGHTNRKGPNNSLMTEPGDPGSPWAIGAAEGGHRDIHPDLGTVEDFRYFVGEIERHGMELALDLALQATPDHPWVAEHPDWFTQLPDGSIAYAENPPKKYQDIYPINFDGDRNGLYAEVLDTVEYWIGLGVKIFRVDNPHTKPLQFWEWLIHEVNAKHPEVIFLAEAFTRPAVMHALAKAGFQQSYTYFTWRNTKTELEEYLTEVSKESSDFLRPNFFVNTPDILTEYLQQGGRNAAKIRAIVAATSSPLWGVYAGFELAENVARPGSEENIDNEKYEYKQRDWAAQEASGYSLAPLLTKLNELRRANPALQQLRNFEVQFSDNENVLVFSKHLPAEYSPDGVSNTVIVAVNLNHSGIEEATVYIDQTKFGFASDTEFGVEDLLSGQEWIWGGANYVRLDPSILPAHILRVRHSAL</sequence>
<dbReference type="GO" id="GO:0030979">
    <property type="term" value="P:alpha-glucan biosynthetic process"/>
    <property type="evidence" value="ECO:0007669"/>
    <property type="project" value="UniProtKB-UniRule"/>
</dbReference>
<name>A0A7W4UNM0_9MICO</name>
<dbReference type="CDD" id="cd11344">
    <property type="entry name" value="AmyAc_GlgE_like"/>
    <property type="match status" value="1"/>
</dbReference>
<evidence type="ECO:0000313" key="10">
    <source>
        <dbReference type="Proteomes" id="UP000545286"/>
    </source>
</evidence>
<feature type="binding site" evidence="6">
    <location>
        <position position="342"/>
    </location>
    <ligand>
        <name>alpha-maltose 1-phosphate</name>
        <dbReference type="ChEBI" id="CHEBI:63576"/>
    </ligand>
</feature>
<dbReference type="PANTHER" id="PTHR47786:SF2">
    <property type="entry name" value="GLYCOSYL HYDROLASE FAMILY 13 CATALYTIC DOMAIN-CONTAINING PROTEIN"/>
    <property type="match status" value="1"/>
</dbReference>
<dbReference type="Pfam" id="PF21702">
    <property type="entry name" value="GLGE_C"/>
    <property type="match status" value="1"/>
</dbReference>
<feature type="active site" description="Proton donor" evidence="6">
    <location>
        <position position="501"/>
    </location>
</feature>
<feature type="binding site" evidence="6">
    <location>
        <begin position="611"/>
        <end position="612"/>
    </location>
    <ligand>
        <name>alpha-maltose 1-phosphate</name>
        <dbReference type="ChEBI" id="CHEBI:63576"/>
    </ligand>
</feature>
<proteinExistence type="inferred from homology"/>
<keyword evidence="3 6" id="KW-0808">Transferase</keyword>
<dbReference type="AlphaFoldDB" id="A0A7W4UNM0"/>
<dbReference type="InterPro" id="IPR026585">
    <property type="entry name" value="GlgE"/>
</dbReference>
<feature type="site" description="Transition state stabilizer" evidence="6">
    <location>
        <position position="558"/>
    </location>
</feature>
<gene>
    <name evidence="6" type="primary">glgE</name>
    <name evidence="9" type="ORF">FHX72_001887</name>
</gene>
<evidence type="ECO:0000256" key="5">
    <source>
        <dbReference type="ARBA" id="ARBA00048735"/>
    </source>
</evidence>
<comment type="similarity">
    <text evidence="6">Belongs to the glycosyl hydrolase 13 family. GlgE subfamily.</text>
</comment>
<dbReference type="Gene3D" id="1.20.58.80">
    <property type="entry name" value="Phosphotransferase system, lactose/cellobiose-type IIA subunit"/>
    <property type="match status" value="1"/>
</dbReference>
<evidence type="ECO:0000256" key="3">
    <source>
        <dbReference type="ARBA" id="ARBA00022679"/>
    </source>
</evidence>
<dbReference type="Gene3D" id="3.20.20.80">
    <property type="entry name" value="Glycosidases"/>
    <property type="match status" value="1"/>
</dbReference>
<feature type="binding site" evidence="6">
    <location>
        <position position="473"/>
    </location>
    <ligand>
        <name>alpha-maltose 1-phosphate</name>
        <dbReference type="ChEBI" id="CHEBI:63576"/>
    </ligand>
</feature>
<accession>A0A7W4UNM0</accession>
<dbReference type="SUPFAM" id="SSF51445">
    <property type="entry name" value="(Trans)glycosidases"/>
    <property type="match status" value="1"/>
</dbReference>
<dbReference type="EC" id="2.4.99.16" evidence="6"/>
<feature type="binding site" evidence="6">
    <location>
        <position position="402"/>
    </location>
    <ligand>
        <name>alpha-maltose 1-phosphate</name>
        <dbReference type="ChEBI" id="CHEBI:63576"/>
    </ligand>
</feature>
<dbReference type="GO" id="GO:0016758">
    <property type="term" value="F:hexosyltransferase activity"/>
    <property type="evidence" value="ECO:0007669"/>
    <property type="project" value="UniProtKB-UniRule"/>
</dbReference>
<comment type="subunit">
    <text evidence="1 6">Homodimer.</text>
</comment>
<keyword evidence="10" id="KW-1185">Reference proteome</keyword>
<feature type="binding site" evidence="6">
    <location>
        <position position="437"/>
    </location>
    <ligand>
        <name>alpha-maltose 1-phosphate</name>
        <dbReference type="ChEBI" id="CHEBI:63576"/>
    </ligand>
</feature>
<keyword evidence="2 6" id="KW-0328">Glycosyltransferase</keyword>
<dbReference type="Pfam" id="PF11896">
    <property type="entry name" value="GlgE_dom_N_S"/>
    <property type="match status" value="1"/>
</dbReference>
<dbReference type="InterPro" id="IPR013780">
    <property type="entry name" value="Glyco_hydro_b"/>
</dbReference>
<dbReference type="HAMAP" id="MF_02124">
    <property type="entry name" value="GlgE"/>
    <property type="match status" value="1"/>
</dbReference>
<dbReference type="RefSeq" id="WP_235812792.1">
    <property type="nucleotide sequence ID" value="NZ_CZJS01000136.1"/>
</dbReference>
<keyword evidence="4 6" id="KW-0119">Carbohydrate metabolism</keyword>
<feature type="domain" description="Glycosyl hydrolase family 13 catalytic" evidence="8">
    <location>
        <begin position="285"/>
        <end position="640"/>
    </location>
</feature>
<evidence type="ECO:0000313" key="9">
    <source>
        <dbReference type="EMBL" id="MBB2957750.1"/>
    </source>
</evidence>
<evidence type="ECO:0000259" key="8">
    <source>
        <dbReference type="SMART" id="SM00642"/>
    </source>
</evidence>
<dbReference type="InterPro" id="IPR021828">
    <property type="entry name" value="GlgE_dom_N/S"/>
</dbReference>
<protein>
    <recommendedName>
        <fullName evidence="6">Alpha-1,4-glucan:maltose-1-phosphate maltosyltransferase</fullName>
        <shortName evidence="6">GMPMT</shortName>
        <ecNumber evidence="6">2.4.99.16</ecNumber>
    </recommendedName>
    <alternativeName>
        <fullName evidence="6">(1-&gt;4)-alpha-D-glucan:maltose-1-phosphate alpha-D-maltosyltransferase</fullName>
    </alternativeName>
</protein>
<evidence type="ECO:0000256" key="4">
    <source>
        <dbReference type="ARBA" id="ARBA00023277"/>
    </source>
</evidence>
<comment type="caution">
    <text evidence="9">The sequence shown here is derived from an EMBL/GenBank/DDBJ whole genome shotgun (WGS) entry which is preliminary data.</text>
</comment>
<dbReference type="Proteomes" id="UP000545286">
    <property type="component" value="Unassembled WGS sequence"/>
</dbReference>
<comment type="function">
    <text evidence="6">Maltosyltransferase that uses maltose 1-phosphate (M1P) as the sugar donor to elongate linear or branched alpha-(1-&gt;4)-glucans. Is involved in a branched alpha-glucan biosynthetic pathway from trehalose, together with TreS, Mak and GlgB.</text>
</comment>
<feature type="compositionally biased region" description="Low complexity" evidence="7">
    <location>
        <begin position="22"/>
        <end position="37"/>
    </location>
</feature>
<evidence type="ECO:0000256" key="1">
    <source>
        <dbReference type="ARBA" id="ARBA00011738"/>
    </source>
</evidence>
<dbReference type="InterPro" id="IPR006047">
    <property type="entry name" value="GH13_cat_dom"/>
</dbReference>
<dbReference type="InterPro" id="IPR013783">
    <property type="entry name" value="Ig-like_fold"/>
</dbReference>
<organism evidence="9 10">
    <name type="scientific">Pseudoclavibacter helvolus</name>
    <dbReference type="NCBI Taxonomy" id="255205"/>
    <lineage>
        <taxon>Bacteria</taxon>
        <taxon>Bacillati</taxon>
        <taxon>Actinomycetota</taxon>
        <taxon>Actinomycetes</taxon>
        <taxon>Micrococcales</taxon>
        <taxon>Microbacteriaceae</taxon>
        <taxon>Pseudoclavibacter</taxon>
    </lineage>
</organism>
<evidence type="ECO:0000256" key="7">
    <source>
        <dbReference type="SAM" id="MobiDB-lite"/>
    </source>
</evidence>
<dbReference type="InterPro" id="IPR017853">
    <property type="entry name" value="GH"/>
</dbReference>
<dbReference type="InterPro" id="IPR049171">
    <property type="entry name" value="GLGE_C"/>
</dbReference>
<dbReference type="Gene3D" id="2.60.40.10">
    <property type="entry name" value="Immunoglobulins"/>
    <property type="match status" value="1"/>
</dbReference>
<reference evidence="9 10" key="1">
    <citation type="submission" date="2020-08" db="EMBL/GenBank/DDBJ databases">
        <title>Sequencing the genomes of 1000 actinobacteria strains.</title>
        <authorList>
            <person name="Klenk H.-P."/>
        </authorList>
    </citation>
    <scope>NUCLEOTIDE SEQUENCE [LARGE SCALE GENOMIC DNA]</scope>
    <source>
        <strain evidence="9 10">DSM 20419</strain>
    </source>
</reference>
<evidence type="ECO:0000256" key="2">
    <source>
        <dbReference type="ARBA" id="ARBA00022676"/>
    </source>
</evidence>
<feature type="region of interest" description="Disordered" evidence="7">
    <location>
        <begin position="1"/>
        <end position="64"/>
    </location>
</feature>
<dbReference type="EMBL" id="JACHWJ010000002">
    <property type="protein sequence ID" value="MBB2957750.1"/>
    <property type="molecule type" value="Genomic_DNA"/>
</dbReference>
<dbReference type="GO" id="GO:0004553">
    <property type="term" value="F:hydrolase activity, hydrolyzing O-glycosyl compounds"/>
    <property type="evidence" value="ECO:0007669"/>
    <property type="project" value="InterPro"/>
</dbReference>
<comment type="catalytic activity">
    <reaction evidence="5 6">
        <text>alpha-maltose 1-phosphate + [(1-&gt;4)-alpha-D-glucosyl](n) = [(1-&gt;4)-alpha-D-glucosyl](n+2) + phosphate</text>
        <dbReference type="Rhea" id="RHEA:42692"/>
        <dbReference type="Rhea" id="RHEA-COMP:9584"/>
        <dbReference type="Rhea" id="RHEA-COMP:10183"/>
        <dbReference type="ChEBI" id="CHEBI:15444"/>
        <dbReference type="ChEBI" id="CHEBI:43474"/>
        <dbReference type="ChEBI" id="CHEBI:63576"/>
        <dbReference type="EC" id="2.4.99.16"/>
    </reaction>
</comment>
<feature type="active site" description="Nucleophile" evidence="6">
    <location>
        <position position="472"/>
    </location>
</feature>
<dbReference type="SMART" id="SM00642">
    <property type="entry name" value="Aamy"/>
    <property type="match status" value="1"/>
</dbReference>